<evidence type="ECO:0000256" key="3">
    <source>
        <dbReference type="ARBA" id="ARBA00022801"/>
    </source>
</evidence>
<proteinExistence type="inferred from homology"/>
<dbReference type="Pfam" id="PF02902">
    <property type="entry name" value="Peptidase_C48"/>
    <property type="match status" value="1"/>
</dbReference>
<dbReference type="GO" id="GO:0006508">
    <property type="term" value="P:proteolysis"/>
    <property type="evidence" value="ECO:0007669"/>
    <property type="project" value="UniProtKB-KW"/>
</dbReference>
<evidence type="ECO:0000313" key="6">
    <source>
        <dbReference type="EMBL" id="BBH00693.1"/>
    </source>
</evidence>
<dbReference type="Gene3D" id="3.40.395.10">
    <property type="entry name" value="Adenoviral Proteinase, Chain A"/>
    <property type="match status" value="1"/>
</dbReference>
<gene>
    <name evidence="6" type="ORF">Prudu_010743</name>
</gene>
<dbReference type="GO" id="GO:0008234">
    <property type="term" value="F:cysteine-type peptidase activity"/>
    <property type="evidence" value="ECO:0007669"/>
    <property type="project" value="InterPro"/>
</dbReference>
<dbReference type="PANTHER" id="PTHR34835:SF34">
    <property type="entry name" value="OS08G0555500 PROTEIN"/>
    <property type="match status" value="1"/>
</dbReference>
<evidence type="ECO:0000256" key="1">
    <source>
        <dbReference type="ARBA" id="ARBA00005234"/>
    </source>
</evidence>
<dbReference type="GO" id="GO:0008483">
    <property type="term" value="F:transaminase activity"/>
    <property type="evidence" value="ECO:0007669"/>
    <property type="project" value="UniProtKB-KW"/>
</dbReference>
<sequence length="898" mass="102420">MIPVTSLLGFPLSPIWVTKMSEATRPVICPIVYANNDLPPSTLDLNANEGSRIRNMPFASGFLAPTNHWKVRYLPTRSSAVHRAHPCSPSLMEAQKRRSAKGKRKAETTVQQTRVGRDAFFNFVKKERQEMGKVANAKLDHKVQEEISNKWRKLNTAEKATYGSALEGSSGEVHDSVNEISWITRCSPDRFHRTVEKLSEEKRLAIKAIGFGNVASLSCTRLHRQLCHCLIQKFNPDTSSIELHGNVIRISADEFGRVMGLKNTGEDVQLDRPVEDEKVKQLVKSFGGNGKRVLVKGLAEQLEKCKNANEDFQVRFVMFALGTILCPTSSLSVTGKYLTFLTIPGKIQTKNWADHGFNFLCEGVRSFKAKKVAYVSGSLLFLQLLYFDSIVHGGVFVDKSVDPIVSWDNNSVWKMIRWVIKQGGFDTPTVRVVSQHRRTNEVSGVNVQRIVEQVCMSLAPVIQAQVERSVLELTDKVMSEVRSFLKYARHEDVNQTKEDGPPKLRDEGGENAVKKKGEESRKLKEKAPVHVNNSWTPLPDGQSFSEPELKFGVEKRKFTKLARGDQSRIQTRRTAERRPGLHCREPWVDPSNAKGKAVQQTSSKIKIGPFKLKPEDLQDSDFELFSYIFRSNNFSSDERIIEIENGHHVTRDEFMCLRPEMWINDRVLNAQVYYLQDKGSGNWYFHTYMSEQVNNTSDGKLLELGVKLRRELSKRFTVGLRKCEKIFIPVLDRIGSHWYLLVVLMGDKKVELWDSLPAAKYNASRYQLAERILKVLDYIYKDEIVKHFDKGWQFAKFNIVRTDKARRQLNGSDCGIFVMNWLEDIECTSHGSNKFQHASERVRVALSLLKNPKNTRLKEVRESARRVVDEELDILAQHGPSIPHHPIARKPMTRSQAK</sequence>
<protein>
    <submittedName>
        <fullName evidence="6">Aminotransferase-like, plant mobile domain family protein</fullName>
    </submittedName>
</protein>
<keyword evidence="2" id="KW-0645">Protease</keyword>
<dbReference type="SUPFAM" id="SSF54001">
    <property type="entry name" value="Cysteine proteinases"/>
    <property type="match status" value="1"/>
</dbReference>
<dbReference type="InterPro" id="IPR003653">
    <property type="entry name" value="Peptidase_C48_C"/>
</dbReference>
<dbReference type="InterPro" id="IPR038765">
    <property type="entry name" value="Papain-like_cys_pep_sf"/>
</dbReference>
<feature type="region of interest" description="Disordered" evidence="4">
    <location>
        <begin position="492"/>
        <end position="543"/>
    </location>
</feature>
<comment type="similarity">
    <text evidence="1">Belongs to the peptidase C48 family.</text>
</comment>
<feature type="domain" description="Ubiquitin-like protease family profile" evidence="5">
    <location>
        <begin position="647"/>
        <end position="825"/>
    </location>
</feature>
<keyword evidence="3" id="KW-0378">Hydrolase</keyword>
<dbReference type="PROSITE" id="PS50600">
    <property type="entry name" value="ULP_PROTEASE"/>
    <property type="match status" value="1"/>
</dbReference>
<evidence type="ECO:0000256" key="4">
    <source>
        <dbReference type="SAM" id="MobiDB-lite"/>
    </source>
</evidence>
<keyword evidence="6" id="KW-0808">Transferase</keyword>
<dbReference type="PANTHER" id="PTHR34835">
    <property type="entry name" value="OS07G0283600 PROTEIN-RELATED"/>
    <property type="match status" value="1"/>
</dbReference>
<feature type="region of interest" description="Disordered" evidence="4">
    <location>
        <begin position="879"/>
        <end position="898"/>
    </location>
</feature>
<dbReference type="CDD" id="cd00084">
    <property type="entry name" value="HMG-box_SF"/>
    <property type="match status" value="1"/>
</dbReference>
<organism evidence="6">
    <name type="scientific">Prunus dulcis</name>
    <name type="common">Almond</name>
    <name type="synonym">Amygdalus dulcis</name>
    <dbReference type="NCBI Taxonomy" id="3755"/>
    <lineage>
        <taxon>Eukaryota</taxon>
        <taxon>Viridiplantae</taxon>
        <taxon>Streptophyta</taxon>
        <taxon>Embryophyta</taxon>
        <taxon>Tracheophyta</taxon>
        <taxon>Spermatophyta</taxon>
        <taxon>Magnoliopsida</taxon>
        <taxon>eudicotyledons</taxon>
        <taxon>Gunneridae</taxon>
        <taxon>Pentapetalae</taxon>
        <taxon>rosids</taxon>
        <taxon>fabids</taxon>
        <taxon>Rosales</taxon>
        <taxon>Rosaceae</taxon>
        <taxon>Amygdaloideae</taxon>
        <taxon>Amygdaleae</taxon>
        <taxon>Prunus</taxon>
    </lineage>
</organism>
<evidence type="ECO:0000259" key="5">
    <source>
        <dbReference type="PROSITE" id="PS50600"/>
    </source>
</evidence>
<keyword evidence="6" id="KW-0032">Aminotransferase</keyword>
<feature type="compositionally biased region" description="Basic and acidic residues" evidence="4">
    <location>
        <begin position="492"/>
        <end position="528"/>
    </location>
</feature>
<feature type="compositionally biased region" description="Basic residues" evidence="4">
    <location>
        <begin position="886"/>
        <end position="898"/>
    </location>
</feature>
<dbReference type="EMBL" id="AP019300">
    <property type="protein sequence ID" value="BBH00693.1"/>
    <property type="molecule type" value="Genomic_DNA"/>
</dbReference>
<accession>A0A4Y1R945</accession>
<name>A0A4Y1R945_PRUDU</name>
<dbReference type="AlphaFoldDB" id="A0A4Y1R945"/>
<reference evidence="6" key="1">
    <citation type="journal article" date="2019" name="Science">
        <title>Mutation of a bHLH transcription factor allowed almond domestication.</title>
        <authorList>
            <person name="Sanchez-Perez R."/>
            <person name="Pavan S."/>
            <person name="Mazzeo R."/>
            <person name="Moldovan C."/>
            <person name="Aiese Cigliano R."/>
            <person name="Del Cueto J."/>
            <person name="Ricciardi F."/>
            <person name="Lotti C."/>
            <person name="Ricciardi L."/>
            <person name="Dicenta F."/>
            <person name="Lopez-Marques R.L."/>
            <person name="Lindberg Moller B."/>
        </authorList>
    </citation>
    <scope>NUCLEOTIDE SEQUENCE</scope>
</reference>
<evidence type="ECO:0000256" key="2">
    <source>
        <dbReference type="ARBA" id="ARBA00022670"/>
    </source>
</evidence>